<evidence type="ECO:0000259" key="2">
    <source>
        <dbReference type="PROSITE" id="PS50055"/>
    </source>
</evidence>
<accession>A0A183V968</accession>
<dbReference type="Pfam" id="PF00102">
    <property type="entry name" value="Y_phosphatase"/>
    <property type="match status" value="1"/>
</dbReference>
<dbReference type="AlphaFoldDB" id="A0A183V968"/>
<evidence type="ECO:0000256" key="1">
    <source>
        <dbReference type="ARBA" id="ARBA00051722"/>
    </source>
</evidence>
<sequence>MFRLSAFTAKGEGDRSEEISATTDYAVPPSPKITNITFNCQNTVTVSWMEDSDYGQFYQLHLEGATPHSFNTTRRKMELSDLTLQQRYSIKVSSVLRSVIDNSTFLMSQWSPTEVFLIADLSYGESISVDRFDQYCREMSANDNLQFRRQFEEIEKDSSLVSDFAVDDHRSKDRYLNICAFESTRIKIASGTSDYINANYVDSCETRGAYIATQAPLPHTFADFWEMVWQERSNVIVAITRLVEHGRRKCDQYWPCTVTGSQTHGHFTVTLDLERPNAHFVHRFLTLKSSRCLMVSDP</sequence>
<proteinExistence type="predicted"/>
<dbReference type="Proteomes" id="UP000050794">
    <property type="component" value="Unassembled WGS sequence"/>
</dbReference>
<dbReference type="SUPFAM" id="SSF52799">
    <property type="entry name" value="(Phosphotyrosine protein) phosphatases II"/>
    <property type="match status" value="1"/>
</dbReference>
<dbReference type="GO" id="GO:0004725">
    <property type="term" value="F:protein tyrosine phosphatase activity"/>
    <property type="evidence" value="ECO:0007669"/>
    <property type="project" value="UniProtKB-EC"/>
</dbReference>
<dbReference type="WBParaSite" id="TCNE_0001728901-mRNA-1">
    <property type="protein sequence ID" value="TCNE_0001728901-mRNA-1"/>
    <property type="gene ID" value="TCNE_0001728901"/>
</dbReference>
<evidence type="ECO:0000313" key="4">
    <source>
        <dbReference type="Proteomes" id="UP000050794"/>
    </source>
</evidence>
<dbReference type="InterPro" id="IPR000242">
    <property type="entry name" value="PTP_cat"/>
</dbReference>
<gene>
    <name evidence="3" type="ORF">TCNE_LOCUS17288</name>
</gene>
<keyword evidence="4" id="KW-1185">Reference proteome</keyword>
<dbReference type="Gene3D" id="3.90.190.10">
    <property type="entry name" value="Protein tyrosine phosphatase superfamily"/>
    <property type="match status" value="1"/>
</dbReference>
<dbReference type="PANTHER" id="PTHR19134">
    <property type="entry name" value="RECEPTOR-TYPE TYROSINE-PROTEIN PHOSPHATASE"/>
    <property type="match status" value="1"/>
</dbReference>
<dbReference type="PANTHER" id="PTHR19134:SF540">
    <property type="entry name" value="TYROSINE-PROTEIN PHOSPHATASE 99A"/>
    <property type="match status" value="1"/>
</dbReference>
<dbReference type="PROSITE" id="PS50055">
    <property type="entry name" value="TYR_PHOSPHATASE_PTP"/>
    <property type="match status" value="1"/>
</dbReference>
<reference evidence="5" key="1">
    <citation type="submission" date="2016-06" db="UniProtKB">
        <authorList>
            <consortium name="WormBaseParasite"/>
        </authorList>
    </citation>
    <scope>IDENTIFICATION</scope>
</reference>
<reference evidence="3 4" key="2">
    <citation type="submission" date="2018-11" db="EMBL/GenBank/DDBJ databases">
        <authorList>
            <consortium name="Pathogen Informatics"/>
        </authorList>
    </citation>
    <scope>NUCLEOTIDE SEQUENCE [LARGE SCALE GENOMIC DNA]</scope>
</reference>
<protein>
    <submittedName>
        <fullName evidence="5">Tyrosine-protein phosphatase domain-containing protein</fullName>
    </submittedName>
</protein>
<name>A0A183V968_TOXCA</name>
<dbReference type="InterPro" id="IPR036116">
    <property type="entry name" value="FN3_sf"/>
</dbReference>
<organism evidence="4 5">
    <name type="scientific">Toxocara canis</name>
    <name type="common">Canine roundworm</name>
    <dbReference type="NCBI Taxonomy" id="6265"/>
    <lineage>
        <taxon>Eukaryota</taxon>
        <taxon>Metazoa</taxon>
        <taxon>Ecdysozoa</taxon>
        <taxon>Nematoda</taxon>
        <taxon>Chromadorea</taxon>
        <taxon>Rhabditida</taxon>
        <taxon>Spirurina</taxon>
        <taxon>Ascaridomorpha</taxon>
        <taxon>Ascaridoidea</taxon>
        <taxon>Toxocaridae</taxon>
        <taxon>Toxocara</taxon>
    </lineage>
</organism>
<evidence type="ECO:0000313" key="3">
    <source>
        <dbReference type="EMBL" id="VDM48609.1"/>
    </source>
</evidence>
<comment type="catalytic activity">
    <reaction evidence="1">
        <text>O-phospho-L-tyrosyl-[protein] + H2O = L-tyrosyl-[protein] + phosphate</text>
        <dbReference type="Rhea" id="RHEA:10684"/>
        <dbReference type="Rhea" id="RHEA-COMP:10136"/>
        <dbReference type="Rhea" id="RHEA-COMP:20101"/>
        <dbReference type="ChEBI" id="CHEBI:15377"/>
        <dbReference type="ChEBI" id="CHEBI:43474"/>
        <dbReference type="ChEBI" id="CHEBI:46858"/>
        <dbReference type="ChEBI" id="CHEBI:61978"/>
        <dbReference type="EC" id="3.1.3.48"/>
    </reaction>
</comment>
<dbReference type="EMBL" id="UYWY01024305">
    <property type="protein sequence ID" value="VDM48609.1"/>
    <property type="molecule type" value="Genomic_DNA"/>
</dbReference>
<dbReference type="SUPFAM" id="SSF49265">
    <property type="entry name" value="Fibronectin type III"/>
    <property type="match status" value="1"/>
</dbReference>
<dbReference type="PRINTS" id="PR00700">
    <property type="entry name" value="PRTYPHPHTASE"/>
</dbReference>
<dbReference type="InterPro" id="IPR050348">
    <property type="entry name" value="Protein-Tyr_Phosphatase"/>
</dbReference>
<dbReference type="SMART" id="SM00194">
    <property type="entry name" value="PTPc"/>
    <property type="match status" value="1"/>
</dbReference>
<evidence type="ECO:0000313" key="5">
    <source>
        <dbReference type="WBParaSite" id="TCNE_0001728901-mRNA-1"/>
    </source>
</evidence>
<feature type="domain" description="Tyrosine-protein phosphatase" evidence="2">
    <location>
        <begin position="147"/>
        <end position="291"/>
    </location>
</feature>
<dbReference type="InterPro" id="IPR029021">
    <property type="entry name" value="Prot-tyrosine_phosphatase-like"/>
</dbReference>